<evidence type="ECO:0000256" key="14">
    <source>
        <dbReference type="ARBA" id="ARBA00023075"/>
    </source>
</evidence>
<comment type="function">
    <text evidence="1 20">Component of the ubiquinol-cytochrome c reductase complex (complex III or cytochrome b-c1 complex) that is part of the mitochondrial respiratory chain. The b-c1 complex mediates electron transfer from ubiquinol to cytochrome c. Contributes to the generation of a proton gradient across the mitochondrial membrane that is then used for ATP synthesis.</text>
</comment>
<keyword evidence="6 19" id="KW-0349">Heme</keyword>
<dbReference type="InterPro" id="IPR048260">
    <property type="entry name" value="Cytochrome_b_C_euk/bac"/>
</dbReference>
<evidence type="ECO:0000256" key="9">
    <source>
        <dbReference type="ARBA" id="ARBA00022723"/>
    </source>
</evidence>
<accession>A0A7M3V7Q0</accession>
<evidence type="ECO:0000256" key="4">
    <source>
        <dbReference type="ARBA" id="ARBA00013531"/>
    </source>
</evidence>
<name>A0A7M3V7Q0_9MUSC</name>
<dbReference type="SUPFAM" id="SSF81342">
    <property type="entry name" value="Transmembrane di-heme cytochromes"/>
    <property type="match status" value="1"/>
</dbReference>
<feature type="transmembrane region" description="Helical" evidence="20">
    <location>
        <begin position="78"/>
        <end position="99"/>
    </location>
</feature>
<comment type="similarity">
    <text evidence="17 20">Belongs to the cytochrome b family.</text>
</comment>
<evidence type="ECO:0000256" key="16">
    <source>
        <dbReference type="ARBA" id="ARBA00023136"/>
    </source>
</evidence>
<dbReference type="InterPro" id="IPR048259">
    <property type="entry name" value="Cytochrome_b_N_euk/bac"/>
</dbReference>
<evidence type="ECO:0000256" key="20">
    <source>
        <dbReference type="RuleBase" id="RU362117"/>
    </source>
</evidence>
<evidence type="ECO:0000256" key="19">
    <source>
        <dbReference type="PIRSR" id="PIRSR038885-2"/>
    </source>
</evidence>
<dbReference type="CDD" id="cd00284">
    <property type="entry name" value="Cytochrome_b_N"/>
    <property type="match status" value="1"/>
</dbReference>
<feature type="binding site" description="axial binding residue" evidence="19">
    <location>
        <position position="98"/>
    </location>
    <ligand>
        <name>heme b</name>
        <dbReference type="ChEBI" id="CHEBI:60344"/>
        <label>b566</label>
    </ligand>
    <ligandPart>
        <name>Fe</name>
        <dbReference type="ChEBI" id="CHEBI:18248"/>
    </ligandPart>
</feature>
<feature type="transmembrane region" description="Helical" evidence="20">
    <location>
        <begin position="114"/>
        <end position="134"/>
    </location>
</feature>
<dbReference type="PROSITE" id="PS51003">
    <property type="entry name" value="CYTB_CTER"/>
    <property type="match status" value="1"/>
</dbReference>
<evidence type="ECO:0000259" key="21">
    <source>
        <dbReference type="PROSITE" id="PS51002"/>
    </source>
</evidence>
<feature type="binding site" description="axial binding residue" evidence="19">
    <location>
        <position position="197"/>
    </location>
    <ligand>
        <name>heme b</name>
        <dbReference type="ChEBI" id="CHEBI:60344"/>
        <label>b566</label>
    </ligand>
    <ligandPart>
        <name>Fe</name>
        <dbReference type="ChEBI" id="CHEBI:18248"/>
    </ligandPart>
</feature>
<dbReference type="PANTHER" id="PTHR19271:SF16">
    <property type="entry name" value="CYTOCHROME B"/>
    <property type="match status" value="1"/>
</dbReference>
<dbReference type="GO" id="GO:0046872">
    <property type="term" value="F:metal ion binding"/>
    <property type="evidence" value="ECO:0007669"/>
    <property type="project" value="UniProtKB-UniRule"/>
</dbReference>
<gene>
    <name evidence="23" type="primary">CYTB</name>
</gene>
<dbReference type="Pfam" id="PF00032">
    <property type="entry name" value="Cytochrom_B_C"/>
    <property type="match status" value="1"/>
</dbReference>
<dbReference type="SUPFAM" id="SSF81648">
    <property type="entry name" value="a domain/subunit of cytochrome bc1 complex (Ubiquinol-cytochrome c reductase)"/>
    <property type="match status" value="1"/>
</dbReference>
<feature type="domain" description="Cytochrome b/b6 N-terminal region profile" evidence="21">
    <location>
        <begin position="1"/>
        <end position="210"/>
    </location>
</feature>
<protein>
    <recommendedName>
        <fullName evidence="4 20">Cytochrome b</fullName>
    </recommendedName>
</protein>
<keyword evidence="8 20" id="KW-0812">Transmembrane</keyword>
<feature type="binding site" description="axial binding residue" evidence="19">
    <location>
        <position position="84"/>
    </location>
    <ligand>
        <name>heme b</name>
        <dbReference type="ChEBI" id="CHEBI:60344"/>
        <label>b562</label>
    </ligand>
    <ligandPart>
        <name>Fe</name>
        <dbReference type="ChEBI" id="CHEBI:18248"/>
    </ligandPart>
</feature>
<dbReference type="GO" id="GO:0008121">
    <property type="term" value="F:quinol-cytochrome-c reductase activity"/>
    <property type="evidence" value="ECO:0007669"/>
    <property type="project" value="InterPro"/>
</dbReference>
<feature type="transmembrane region" description="Helical" evidence="20">
    <location>
        <begin position="179"/>
        <end position="201"/>
    </location>
</feature>
<evidence type="ECO:0000256" key="5">
    <source>
        <dbReference type="ARBA" id="ARBA00022448"/>
    </source>
</evidence>
<evidence type="ECO:0000256" key="18">
    <source>
        <dbReference type="PIRSR" id="PIRSR038885-1"/>
    </source>
</evidence>
<keyword evidence="5 20" id="KW-0813">Transport</keyword>
<evidence type="ECO:0000259" key="22">
    <source>
        <dbReference type="PROSITE" id="PS51003"/>
    </source>
</evidence>
<feature type="transmembrane region" description="Helical" evidence="20">
    <location>
        <begin position="348"/>
        <end position="369"/>
    </location>
</feature>
<keyword evidence="11 20" id="KW-0249">Electron transport</keyword>
<proteinExistence type="inferred from homology"/>
<keyword evidence="15 20" id="KW-0496">Mitochondrion</keyword>
<evidence type="ECO:0000256" key="7">
    <source>
        <dbReference type="ARBA" id="ARBA00022660"/>
    </source>
</evidence>
<evidence type="ECO:0000256" key="15">
    <source>
        <dbReference type="ARBA" id="ARBA00023128"/>
    </source>
</evidence>
<keyword evidence="9 19" id="KW-0479">Metal-binding</keyword>
<dbReference type="GeneID" id="63361156"/>
<evidence type="ECO:0000256" key="6">
    <source>
        <dbReference type="ARBA" id="ARBA00022617"/>
    </source>
</evidence>
<keyword evidence="16 20" id="KW-0472">Membrane</keyword>
<dbReference type="GO" id="GO:0006122">
    <property type="term" value="P:mitochondrial electron transport, ubiquinol to cytochrome c"/>
    <property type="evidence" value="ECO:0007669"/>
    <property type="project" value="TreeGrafter"/>
</dbReference>
<dbReference type="Pfam" id="PF00033">
    <property type="entry name" value="Cytochrome_B"/>
    <property type="match status" value="1"/>
</dbReference>
<dbReference type="InterPro" id="IPR016174">
    <property type="entry name" value="Di-haem_cyt_TM"/>
</dbReference>
<dbReference type="PIRSF" id="PIRSF038885">
    <property type="entry name" value="COB"/>
    <property type="match status" value="1"/>
</dbReference>
<evidence type="ECO:0000256" key="8">
    <source>
        <dbReference type="ARBA" id="ARBA00022692"/>
    </source>
</evidence>
<comment type="cofactor">
    <cofactor evidence="20">
        <name>heme b</name>
        <dbReference type="ChEBI" id="CHEBI:60344"/>
    </cofactor>
    <text evidence="20">Binds 2 heme groups non-covalently.</text>
</comment>
<dbReference type="InterPro" id="IPR027387">
    <property type="entry name" value="Cytb/b6-like_sf"/>
</dbReference>
<evidence type="ECO:0000256" key="10">
    <source>
        <dbReference type="ARBA" id="ARBA00022792"/>
    </source>
</evidence>
<dbReference type="InterPro" id="IPR036150">
    <property type="entry name" value="Cyt_b/b6_C_sf"/>
</dbReference>
<feature type="transmembrane region" description="Helical" evidence="20">
    <location>
        <begin position="230"/>
        <end position="251"/>
    </location>
</feature>
<dbReference type="GO" id="GO:0016491">
    <property type="term" value="F:oxidoreductase activity"/>
    <property type="evidence" value="ECO:0007669"/>
    <property type="project" value="UniProtKB-UniRule"/>
</dbReference>
<dbReference type="EMBL" id="MT017715">
    <property type="protein sequence ID" value="QOP39500.1"/>
    <property type="molecule type" value="Genomic_DNA"/>
</dbReference>
<dbReference type="CDD" id="cd00290">
    <property type="entry name" value="cytochrome_b_C"/>
    <property type="match status" value="1"/>
</dbReference>
<dbReference type="InterPro" id="IPR030689">
    <property type="entry name" value="Cytochrome_b"/>
</dbReference>
<keyword evidence="10" id="KW-0999">Mitochondrion inner membrane</keyword>
<comment type="subcellular location">
    <subcellularLocation>
        <location evidence="2">Mitochondrion inner membrane</location>
        <topology evidence="2">Multi-pass membrane protein</topology>
    </subcellularLocation>
</comment>
<dbReference type="AlphaFoldDB" id="A0A7M3V7Q0"/>
<feature type="domain" description="Cytochrome b/b6 C-terminal region profile" evidence="22">
    <location>
        <begin position="211"/>
        <end position="378"/>
    </location>
</feature>
<sequence length="378" mass="43226">MNKPLRIKHPILNIANNALMDLPTPSNISSWWNFGSLLGLCLSIQILTGLFLAMHYTADINMAFNSINHICRDVNYGWLLRIIHANGASFFFICIYLHVGRGMYYGSFLFKSTWMVGVILLFLTMGTAFMGYVLPWGQMSFWGATVITNLLSAIPYLGIELVQWVWGGFAVDNATLTRFFTFHFILPFIVLATTLIHLLFLHETGSNNPLGLNSNIDKIPFHPYFTYKDIVGFIIMMMILILLVLINPNMLGDPDNFIPANPLSTPVHIQPEWYFLFAYAILRSIPNKLGGVIALILSIAILMILPFYHLSKFQGLQFYPMNQIMFWSMVTTVILLTWIGARPVEEPFILMGQILTVIYFLYFLTNPLITKWWDNLLN</sequence>
<feature type="transmembrane region" description="Helical" evidence="20">
    <location>
        <begin position="141"/>
        <end position="159"/>
    </location>
</feature>
<evidence type="ECO:0000256" key="3">
    <source>
        <dbReference type="ARBA" id="ARBA00011649"/>
    </source>
</evidence>
<dbReference type="PROSITE" id="PS51002">
    <property type="entry name" value="CYTB_NTER"/>
    <property type="match status" value="1"/>
</dbReference>
<dbReference type="FunFam" id="1.20.810.10:FF:000002">
    <property type="entry name" value="Cytochrome b"/>
    <property type="match status" value="1"/>
</dbReference>
<feature type="transmembrane region" description="Helical" evidence="20">
    <location>
        <begin position="31"/>
        <end position="57"/>
    </location>
</feature>
<dbReference type="InterPro" id="IPR005798">
    <property type="entry name" value="Cyt_b/b6_C"/>
</dbReference>
<dbReference type="GO" id="GO:0045275">
    <property type="term" value="C:respiratory chain complex III"/>
    <property type="evidence" value="ECO:0007669"/>
    <property type="project" value="InterPro"/>
</dbReference>
<keyword evidence="14" id="KW-0830">Ubiquinone</keyword>
<keyword evidence="12 20" id="KW-1133">Transmembrane helix</keyword>
<dbReference type="GO" id="GO:0005743">
    <property type="term" value="C:mitochondrial inner membrane"/>
    <property type="evidence" value="ECO:0007669"/>
    <property type="project" value="UniProtKB-SubCell"/>
</dbReference>
<dbReference type="RefSeq" id="YP_010022652.1">
    <property type="nucleotide sequence ID" value="NC_053670.1"/>
</dbReference>
<comment type="cofactor">
    <cofactor evidence="19">
        <name>heme</name>
        <dbReference type="ChEBI" id="CHEBI:30413"/>
    </cofactor>
    <text evidence="19">Binds 2 heme groups non-covalently.</text>
</comment>
<organism evidence="23">
    <name type="scientific">Muscina pascuorum</name>
    <dbReference type="NCBI Taxonomy" id="1230143"/>
    <lineage>
        <taxon>Eukaryota</taxon>
        <taxon>Metazoa</taxon>
        <taxon>Ecdysozoa</taxon>
        <taxon>Arthropoda</taxon>
        <taxon>Hexapoda</taxon>
        <taxon>Insecta</taxon>
        <taxon>Pterygota</taxon>
        <taxon>Neoptera</taxon>
        <taxon>Endopterygota</taxon>
        <taxon>Diptera</taxon>
        <taxon>Brachycera</taxon>
        <taxon>Muscomorpha</taxon>
        <taxon>Muscoidea</taxon>
        <taxon>Muscidae</taxon>
        <taxon>Reinwardtiinae</taxon>
        <taxon>Muscina</taxon>
    </lineage>
</organism>
<keyword evidence="7 20" id="KW-0679">Respiratory chain</keyword>
<evidence type="ECO:0000256" key="13">
    <source>
        <dbReference type="ARBA" id="ARBA00023004"/>
    </source>
</evidence>
<evidence type="ECO:0000256" key="1">
    <source>
        <dbReference type="ARBA" id="ARBA00002566"/>
    </source>
</evidence>
<dbReference type="CTD" id="4519"/>
<evidence type="ECO:0000256" key="17">
    <source>
        <dbReference type="ARBA" id="ARBA00061233"/>
    </source>
</evidence>
<feature type="transmembrane region" description="Helical" evidence="20">
    <location>
        <begin position="324"/>
        <end position="341"/>
    </location>
</feature>
<evidence type="ECO:0000256" key="12">
    <source>
        <dbReference type="ARBA" id="ARBA00022989"/>
    </source>
</evidence>
<dbReference type="PANTHER" id="PTHR19271">
    <property type="entry name" value="CYTOCHROME B"/>
    <property type="match status" value="1"/>
</dbReference>
<dbReference type="Gene3D" id="1.20.810.10">
    <property type="entry name" value="Cytochrome Bc1 Complex, Chain C"/>
    <property type="match status" value="1"/>
</dbReference>
<reference evidence="23" key="1">
    <citation type="submission" date="2020-02" db="EMBL/GenBank/DDBJ databases">
        <title>The complete mitochondrial genome of Muscina pascuorum (Diptera: Sarcophagidae).</title>
        <authorList>
            <person name="Guo Y.-D."/>
            <person name="Ren L.-P."/>
        </authorList>
    </citation>
    <scope>NUCLEOTIDE SEQUENCE</scope>
</reference>
<dbReference type="InterPro" id="IPR005797">
    <property type="entry name" value="Cyt_b/b6_N"/>
</dbReference>
<feature type="binding site" description="axial binding residue" evidence="19">
    <location>
        <position position="183"/>
    </location>
    <ligand>
        <name>heme b</name>
        <dbReference type="ChEBI" id="CHEBI:60344"/>
        <label>b562</label>
    </ligand>
    <ligandPart>
        <name>Fe</name>
        <dbReference type="ChEBI" id="CHEBI:18248"/>
    </ligandPart>
</feature>
<keyword evidence="13 19" id="KW-0408">Iron</keyword>
<feature type="binding site" evidence="18">
    <location>
        <position position="202"/>
    </location>
    <ligand>
        <name>a ubiquinone</name>
        <dbReference type="ChEBI" id="CHEBI:16389"/>
    </ligand>
</feature>
<evidence type="ECO:0000256" key="2">
    <source>
        <dbReference type="ARBA" id="ARBA00004448"/>
    </source>
</evidence>
<evidence type="ECO:0000313" key="23">
    <source>
        <dbReference type="EMBL" id="QOP39500.1"/>
    </source>
</evidence>
<evidence type="ECO:0000256" key="11">
    <source>
        <dbReference type="ARBA" id="ARBA00022982"/>
    </source>
</evidence>
<comment type="subunit">
    <text evidence="3">The main subunits of complex b-c1 are: cytochrome b, cytochrome c1 and the Rieske protein.</text>
</comment>
<feature type="transmembrane region" description="Helical" evidence="20">
    <location>
        <begin position="289"/>
        <end position="309"/>
    </location>
</feature>
<geneLocation type="mitochondrion" evidence="23"/>